<dbReference type="HOGENOM" id="CLU_1139547_0_0_1"/>
<keyword evidence="1" id="KW-0472">Membrane</keyword>
<dbReference type="InterPro" id="IPR001128">
    <property type="entry name" value="Cyt_P450"/>
</dbReference>
<dbReference type="GO" id="GO:0016705">
    <property type="term" value="F:oxidoreductase activity, acting on paired donors, with incorporation or reduction of molecular oxygen"/>
    <property type="evidence" value="ECO:0007669"/>
    <property type="project" value="InterPro"/>
</dbReference>
<accession>A0A0E0EAA2</accession>
<organism evidence="2">
    <name type="scientific">Oryza meridionalis</name>
    <dbReference type="NCBI Taxonomy" id="40149"/>
    <lineage>
        <taxon>Eukaryota</taxon>
        <taxon>Viridiplantae</taxon>
        <taxon>Streptophyta</taxon>
        <taxon>Embryophyta</taxon>
        <taxon>Tracheophyta</taxon>
        <taxon>Spermatophyta</taxon>
        <taxon>Magnoliopsida</taxon>
        <taxon>Liliopsida</taxon>
        <taxon>Poales</taxon>
        <taxon>Poaceae</taxon>
        <taxon>BOP clade</taxon>
        <taxon>Oryzoideae</taxon>
        <taxon>Oryzeae</taxon>
        <taxon>Oryzinae</taxon>
        <taxon>Oryza</taxon>
    </lineage>
</organism>
<evidence type="ECO:0000313" key="2">
    <source>
        <dbReference type="EnsemblPlants" id="OMERI07G09050.2"/>
    </source>
</evidence>
<evidence type="ECO:0000256" key="1">
    <source>
        <dbReference type="SAM" id="Phobius"/>
    </source>
</evidence>
<dbReference type="Proteomes" id="UP000008021">
    <property type="component" value="Chromosome 7"/>
</dbReference>
<dbReference type="PANTHER" id="PTHR24299">
    <property type="entry name" value="CYTOCHROME P450 FAMILY 1"/>
    <property type="match status" value="1"/>
</dbReference>
<dbReference type="InterPro" id="IPR036396">
    <property type="entry name" value="Cyt_P450_sf"/>
</dbReference>
<dbReference type="Gramene" id="OMERI07G09050.2">
    <property type="protein sequence ID" value="OMERI07G09050.2"/>
    <property type="gene ID" value="OMERI07G09050"/>
</dbReference>
<reference evidence="2" key="1">
    <citation type="submission" date="2015-04" db="UniProtKB">
        <authorList>
            <consortium name="EnsemblPlants"/>
        </authorList>
    </citation>
    <scope>IDENTIFICATION</scope>
</reference>
<feature type="transmembrane region" description="Helical" evidence="1">
    <location>
        <begin position="30"/>
        <end position="52"/>
    </location>
</feature>
<dbReference type="GO" id="GO:0004497">
    <property type="term" value="F:monooxygenase activity"/>
    <property type="evidence" value="ECO:0007669"/>
    <property type="project" value="InterPro"/>
</dbReference>
<sequence length="244" mass="26816">MHPPLHIVEVQPALQQAKPPWLPSFSPASYYHGNHLFTAVLFLLLPLVYLLFFKGDGKGGVMDSASAPSPPGPHRQLPVLGNLLQIGSRPHRYFQAVARRYGPVVQVQLGSIRTVVVHSPEAAKDVLRTNDLQCCSRPSSPGKRSKPIYICTWLGYCQQPKFWVTPSCSPHLHARCQAIHRRGPPLLLSSRGYPAIIIPLLAQGVAGGRMSEDWPPLPPCSHPTITVARGESGVERPREMDENG</sequence>
<evidence type="ECO:0000313" key="3">
    <source>
        <dbReference type="Proteomes" id="UP000008021"/>
    </source>
</evidence>
<dbReference type="SUPFAM" id="SSF48264">
    <property type="entry name" value="Cytochrome P450"/>
    <property type="match status" value="1"/>
</dbReference>
<dbReference type="Gene3D" id="1.10.630.10">
    <property type="entry name" value="Cytochrome P450"/>
    <property type="match status" value="1"/>
</dbReference>
<dbReference type="AlphaFoldDB" id="A0A0E0EAA2"/>
<reference evidence="2" key="2">
    <citation type="submission" date="2018-05" db="EMBL/GenBank/DDBJ databases">
        <title>OmerRS3 (Oryza meridionalis Reference Sequence Version 3).</title>
        <authorList>
            <person name="Zhang J."/>
            <person name="Kudrna D."/>
            <person name="Lee S."/>
            <person name="Talag J."/>
            <person name="Welchert J."/>
            <person name="Wing R.A."/>
        </authorList>
    </citation>
    <scope>NUCLEOTIDE SEQUENCE [LARGE SCALE GENOMIC DNA]</scope>
    <source>
        <strain evidence="2">cv. OR44</strain>
    </source>
</reference>
<keyword evidence="3" id="KW-1185">Reference proteome</keyword>
<name>A0A0E0EAA2_9ORYZ</name>
<dbReference type="EnsemblPlants" id="OMERI07G09050.2">
    <property type="protein sequence ID" value="OMERI07G09050.2"/>
    <property type="gene ID" value="OMERI07G09050"/>
</dbReference>
<dbReference type="Pfam" id="PF00067">
    <property type="entry name" value="p450"/>
    <property type="match status" value="1"/>
</dbReference>
<keyword evidence="1" id="KW-1133">Transmembrane helix</keyword>
<proteinExistence type="predicted"/>
<protein>
    <recommendedName>
        <fullName evidence="4">Cytochrome P450</fullName>
    </recommendedName>
</protein>
<dbReference type="GO" id="GO:0020037">
    <property type="term" value="F:heme binding"/>
    <property type="evidence" value="ECO:0007669"/>
    <property type="project" value="InterPro"/>
</dbReference>
<keyword evidence="1" id="KW-0812">Transmembrane</keyword>
<dbReference type="PANTHER" id="PTHR24299:SF55">
    <property type="entry name" value="OS07G0293000 PROTEIN"/>
    <property type="match status" value="1"/>
</dbReference>
<evidence type="ECO:0008006" key="4">
    <source>
        <dbReference type="Google" id="ProtNLM"/>
    </source>
</evidence>
<dbReference type="GO" id="GO:0005506">
    <property type="term" value="F:iron ion binding"/>
    <property type="evidence" value="ECO:0007669"/>
    <property type="project" value="InterPro"/>
</dbReference>